<feature type="compositionally biased region" description="Basic and acidic residues" evidence="3">
    <location>
        <begin position="398"/>
        <end position="410"/>
    </location>
</feature>
<dbReference type="AlphaFoldDB" id="A0AAD5H687"/>
<evidence type="ECO:0000313" key="5">
    <source>
        <dbReference type="EMBL" id="KAI7842403.1"/>
    </source>
</evidence>
<keyword evidence="6" id="KW-1185">Reference proteome</keyword>
<dbReference type="InterPro" id="IPR050342">
    <property type="entry name" value="HMGB"/>
</dbReference>
<organism evidence="5 6">
    <name type="scientific">Chlorella ohadii</name>
    <dbReference type="NCBI Taxonomy" id="2649997"/>
    <lineage>
        <taxon>Eukaryota</taxon>
        <taxon>Viridiplantae</taxon>
        <taxon>Chlorophyta</taxon>
        <taxon>core chlorophytes</taxon>
        <taxon>Trebouxiophyceae</taxon>
        <taxon>Chlorellales</taxon>
        <taxon>Chlorellaceae</taxon>
        <taxon>Chlorella clade</taxon>
        <taxon>Chlorella</taxon>
    </lineage>
</organism>
<feature type="domain" description="HMG box" evidence="4">
    <location>
        <begin position="349"/>
        <end position="417"/>
    </location>
</feature>
<gene>
    <name evidence="5" type="ORF">COHA_004042</name>
</gene>
<dbReference type="EMBL" id="JADXDR010000053">
    <property type="protein sequence ID" value="KAI7842403.1"/>
    <property type="molecule type" value="Genomic_DNA"/>
</dbReference>
<feature type="DNA-binding region" description="HMG box" evidence="2">
    <location>
        <begin position="273"/>
        <end position="341"/>
    </location>
</feature>
<sequence length="658" mass="68918">MSQSVEAELAALEAEVQEPVAADEDVDAALEALMEEVGCTRCNLASTHLSRPLQSNIVSASTHTHTLPSLSLPTAQQVEDEPAADAEAEEALPAEVPLAATQPTEDEPAEEAPAATQIAVTQPAEEAPASQPPAAAEPAPEPAAEPASAKKALPVLKRKPMLSVAKKSAKGRTAPEEPAAQPATEEEPAEEEPAVEAAAEEPVAKEAAPAKPAAKPAAKKLGLAKPAAKPAAAAGAAAPAASKPKAPASKPKAAKPAAAADGEGSGEPAAKAPKRACNAYFFFAQAKRAEVKAANPELDMAGMSKRLGELWKEMAADDKREYEAMAAADKERFQAEMAAAGPLPPREKKPRAKSAYQLYCDSRMADVKAANPKAGMPERSKLLAAEWGALSEEDKQPFLDQAKELKKQLKEAPAAAAAASGEAAPAPKPQKKRKAASAGVGGGKRGKGAAGKKVQEASQEGEDETMPDAPAAEDEEEDEMDAEAERMSVDWEEHPAVCILSETRNGKFVVLRSGVGFSNYGLVDAAAVRQQRLGGGDGSCPVSLEMLAEYEEFQRTFKMDVHAHSEGGELELEDLPDDSTLDSCLFLGLMREPGYVLNKKTKQDVDLKASLVPLLATCQLVQRMVLAERRRSAAELAALRKEVAHLRSAAPGAAMAEQ</sequence>
<evidence type="ECO:0000256" key="3">
    <source>
        <dbReference type="SAM" id="MobiDB-lite"/>
    </source>
</evidence>
<feature type="compositionally biased region" description="Acidic residues" evidence="3">
    <location>
        <begin position="78"/>
        <end position="92"/>
    </location>
</feature>
<dbReference type="CDD" id="cd00084">
    <property type="entry name" value="HMG-box_SF"/>
    <property type="match status" value="1"/>
</dbReference>
<evidence type="ECO:0000256" key="2">
    <source>
        <dbReference type="PROSITE-ProRule" id="PRU00267"/>
    </source>
</evidence>
<dbReference type="Pfam" id="PF00505">
    <property type="entry name" value="HMG_box"/>
    <property type="match status" value="1"/>
</dbReference>
<evidence type="ECO:0000256" key="1">
    <source>
        <dbReference type="ARBA" id="ARBA00023125"/>
    </source>
</evidence>
<name>A0AAD5H687_9CHLO</name>
<dbReference type="Pfam" id="PF09011">
    <property type="entry name" value="HMG_box_2"/>
    <property type="match status" value="1"/>
</dbReference>
<dbReference type="PANTHER" id="PTHR48112">
    <property type="entry name" value="HIGH MOBILITY GROUP PROTEIN DSP1"/>
    <property type="match status" value="1"/>
</dbReference>
<keyword evidence="1 2" id="KW-0238">DNA-binding</keyword>
<feature type="compositionally biased region" description="Acidic residues" evidence="3">
    <location>
        <begin position="459"/>
        <end position="482"/>
    </location>
</feature>
<dbReference type="GO" id="GO:0005634">
    <property type="term" value="C:nucleus"/>
    <property type="evidence" value="ECO:0007669"/>
    <property type="project" value="UniProtKB-UniRule"/>
</dbReference>
<feature type="compositionally biased region" description="Low complexity" evidence="3">
    <location>
        <begin position="93"/>
        <end position="103"/>
    </location>
</feature>
<feature type="DNA-binding region" description="HMG box" evidence="2">
    <location>
        <begin position="349"/>
        <end position="417"/>
    </location>
</feature>
<dbReference type="InterPro" id="IPR009071">
    <property type="entry name" value="HMG_box_dom"/>
</dbReference>
<protein>
    <recommendedName>
        <fullName evidence="4">HMG box domain-containing protein</fullName>
    </recommendedName>
</protein>
<dbReference type="SMART" id="SM00398">
    <property type="entry name" value="HMG"/>
    <property type="match status" value="2"/>
</dbReference>
<feature type="region of interest" description="Disordered" evidence="3">
    <location>
        <begin position="398"/>
        <end position="488"/>
    </location>
</feature>
<evidence type="ECO:0000313" key="6">
    <source>
        <dbReference type="Proteomes" id="UP001205105"/>
    </source>
</evidence>
<dbReference type="Proteomes" id="UP001205105">
    <property type="component" value="Unassembled WGS sequence"/>
</dbReference>
<dbReference type="PROSITE" id="PS50118">
    <property type="entry name" value="HMG_BOX_2"/>
    <property type="match status" value="2"/>
</dbReference>
<dbReference type="PRINTS" id="PR00886">
    <property type="entry name" value="HIGHMOBLTY12"/>
</dbReference>
<dbReference type="SUPFAM" id="SSF47095">
    <property type="entry name" value="HMG-box"/>
    <property type="match status" value="2"/>
</dbReference>
<dbReference type="Gene3D" id="1.10.30.10">
    <property type="entry name" value="High mobility group box domain"/>
    <property type="match status" value="2"/>
</dbReference>
<feature type="region of interest" description="Disordered" evidence="3">
    <location>
        <begin position="68"/>
        <end position="271"/>
    </location>
</feature>
<reference evidence="5" key="1">
    <citation type="submission" date="2020-11" db="EMBL/GenBank/DDBJ databases">
        <title>Chlorella ohadii genome sequencing and assembly.</title>
        <authorList>
            <person name="Murik O."/>
            <person name="Treves H."/>
            <person name="Kedem I."/>
            <person name="Shotland Y."/>
            <person name="Kaplan A."/>
        </authorList>
    </citation>
    <scope>NUCLEOTIDE SEQUENCE</scope>
    <source>
        <strain evidence="5">1</strain>
    </source>
</reference>
<evidence type="ECO:0000259" key="4">
    <source>
        <dbReference type="PROSITE" id="PS50118"/>
    </source>
</evidence>
<feature type="compositionally biased region" description="Low complexity" evidence="3">
    <location>
        <begin position="411"/>
        <end position="425"/>
    </location>
</feature>
<keyword evidence="2" id="KW-0539">Nucleus</keyword>
<dbReference type="GO" id="GO:0003677">
    <property type="term" value="F:DNA binding"/>
    <property type="evidence" value="ECO:0007669"/>
    <property type="project" value="UniProtKB-UniRule"/>
</dbReference>
<feature type="domain" description="HMG box" evidence="4">
    <location>
        <begin position="273"/>
        <end position="341"/>
    </location>
</feature>
<dbReference type="InterPro" id="IPR036910">
    <property type="entry name" value="HMG_box_dom_sf"/>
</dbReference>
<comment type="caution">
    <text evidence="5">The sequence shown here is derived from an EMBL/GenBank/DDBJ whole genome shotgun (WGS) entry which is preliminary data.</text>
</comment>
<proteinExistence type="predicted"/>
<feature type="compositionally biased region" description="Acidic residues" evidence="3">
    <location>
        <begin position="184"/>
        <end position="194"/>
    </location>
</feature>
<accession>A0AAD5H687</accession>
<feature type="compositionally biased region" description="Low complexity" evidence="3">
    <location>
        <begin position="111"/>
        <end position="152"/>
    </location>
</feature>
<feature type="compositionally biased region" description="Low complexity" evidence="3">
    <location>
        <begin position="195"/>
        <end position="260"/>
    </location>
</feature>